<evidence type="ECO:0000313" key="2">
    <source>
        <dbReference type="EMBL" id="PRX24920.1"/>
    </source>
</evidence>
<protein>
    <submittedName>
        <fullName evidence="2">Uncharacterized protein</fullName>
    </submittedName>
</protein>
<dbReference type="Proteomes" id="UP000239415">
    <property type="component" value="Unassembled WGS sequence"/>
</dbReference>
<dbReference type="EMBL" id="PVMZ01000002">
    <property type="protein sequence ID" value="PRX24920.1"/>
    <property type="molecule type" value="Genomic_DNA"/>
</dbReference>
<keyword evidence="3" id="KW-1185">Reference proteome</keyword>
<comment type="caution">
    <text evidence="2">The sequence shown here is derived from an EMBL/GenBank/DDBJ whole genome shotgun (WGS) entry which is preliminary data.</text>
</comment>
<evidence type="ECO:0000256" key="1">
    <source>
        <dbReference type="SAM" id="MobiDB-lite"/>
    </source>
</evidence>
<evidence type="ECO:0000313" key="3">
    <source>
        <dbReference type="Proteomes" id="UP000239415"/>
    </source>
</evidence>
<sequence length="233" mass="24291">MPVVSSRWAGVCTVGGSRPAILWGCAVGPAGTSQGLPVARRAPVEGVVDRRSLWSCAVGLARTPQDSPEGGRQPKGGRQRPISREAQASAQDPIRSVNECTRSCAAKRRSRPVEARATAAPVPPGHRAAGPSRRRATAPPGHRAPGQRPRAPRRPASARGPASCRVGERGANATPSANQLAALAPTRGPASVARPNPAPRRPIRRRAAVSNGAGTPYTMWPSPGRTPSPSQLW</sequence>
<feature type="compositionally biased region" description="Low complexity" evidence="1">
    <location>
        <begin position="138"/>
        <end position="162"/>
    </location>
</feature>
<reference evidence="2 3" key="1">
    <citation type="submission" date="2018-03" db="EMBL/GenBank/DDBJ databases">
        <title>Genomic Encyclopedia of Archaeal and Bacterial Type Strains, Phase II (KMG-II): from individual species to whole genera.</title>
        <authorList>
            <person name="Goeker M."/>
        </authorList>
    </citation>
    <scope>NUCLEOTIDE SEQUENCE [LARGE SCALE GENOMIC DNA]</scope>
    <source>
        <strain evidence="2 3">DSM 43146</strain>
    </source>
</reference>
<organism evidence="2 3">
    <name type="scientific">Actinoplanes italicus</name>
    <dbReference type="NCBI Taxonomy" id="113567"/>
    <lineage>
        <taxon>Bacteria</taxon>
        <taxon>Bacillati</taxon>
        <taxon>Actinomycetota</taxon>
        <taxon>Actinomycetes</taxon>
        <taxon>Micromonosporales</taxon>
        <taxon>Micromonosporaceae</taxon>
        <taxon>Actinoplanes</taxon>
    </lineage>
</organism>
<gene>
    <name evidence="2" type="ORF">CLV67_102703</name>
</gene>
<name>A0A2T0KMS3_9ACTN</name>
<accession>A0A2T0KMS3</accession>
<proteinExistence type="predicted"/>
<feature type="region of interest" description="Disordered" evidence="1">
    <location>
        <begin position="59"/>
        <end position="233"/>
    </location>
</feature>
<dbReference type="AlphaFoldDB" id="A0A2T0KMS3"/>